<evidence type="ECO:0000256" key="1">
    <source>
        <dbReference type="SAM" id="Phobius"/>
    </source>
</evidence>
<sequence length="131" mass="13879">MSLHDRLRPWHALMVAVFVLGSGLSLFRAGDYAVAALFEAVVSGLFAVVVFQFTVGNLWGYAVEYRNAGGRWTDPVFVAPFAVALALAALVAVWTGEPVSGAWAGFWVFAVAAALLAVGVSFVAGYRNPEA</sequence>
<dbReference type="AlphaFoldDB" id="A0A1G9REF0"/>
<feature type="transmembrane region" description="Helical" evidence="1">
    <location>
        <begin position="75"/>
        <end position="94"/>
    </location>
</feature>
<dbReference type="RefSeq" id="WP_244509912.1">
    <property type="nucleotide sequence ID" value="NZ_FNHL01000001.1"/>
</dbReference>
<accession>A0A1G9REF0</accession>
<keyword evidence="1" id="KW-1133">Transmembrane helix</keyword>
<feature type="transmembrane region" description="Helical" evidence="1">
    <location>
        <begin position="12"/>
        <end position="30"/>
    </location>
</feature>
<gene>
    <name evidence="2" type="ORF">SAMN04487949_1305</name>
</gene>
<evidence type="ECO:0000313" key="2">
    <source>
        <dbReference type="EMBL" id="SDM21638.1"/>
    </source>
</evidence>
<proteinExistence type="predicted"/>
<dbReference type="Proteomes" id="UP000199451">
    <property type="component" value="Unassembled WGS sequence"/>
</dbReference>
<dbReference type="EMBL" id="FNHL01000001">
    <property type="protein sequence ID" value="SDM21638.1"/>
    <property type="molecule type" value="Genomic_DNA"/>
</dbReference>
<keyword evidence="3" id="KW-1185">Reference proteome</keyword>
<dbReference type="STRING" id="660521.SAMN04487949_1305"/>
<name>A0A1G9REF0_9EURY</name>
<keyword evidence="1" id="KW-0812">Transmembrane</keyword>
<protein>
    <submittedName>
        <fullName evidence="2">Uncharacterized protein</fullName>
    </submittedName>
</protein>
<feature type="transmembrane region" description="Helical" evidence="1">
    <location>
        <begin position="36"/>
        <end position="63"/>
    </location>
</feature>
<feature type="transmembrane region" description="Helical" evidence="1">
    <location>
        <begin position="106"/>
        <end position="126"/>
    </location>
</feature>
<organism evidence="2 3">
    <name type="scientific">Halogranum gelatinilyticum</name>
    <dbReference type="NCBI Taxonomy" id="660521"/>
    <lineage>
        <taxon>Archaea</taxon>
        <taxon>Methanobacteriati</taxon>
        <taxon>Methanobacteriota</taxon>
        <taxon>Stenosarchaea group</taxon>
        <taxon>Halobacteria</taxon>
        <taxon>Halobacteriales</taxon>
        <taxon>Haloferacaceae</taxon>
    </lineage>
</organism>
<reference evidence="3" key="1">
    <citation type="submission" date="2016-10" db="EMBL/GenBank/DDBJ databases">
        <authorList>
            <person name="Varghese N."/>
            <person name="Submissions S."/>
        </authorList>
    </citation>
    <scope>NUCLEOTIDE SEQUENCE [LARGE SCALE GENOMIC DNA]</scope>
    <source>
        <strain evidence="3">CGMCC 1.10119</strain>
    </source>
</reference>
<keyword evidence="1" id="KW-0472">Membrane</keyword>
<evidence type="ECO:0000313" key="3">
    <source>
        <dbReference type="Proteomes" id="UP000199451"/>
    </source>
</evidence>